<dbReference type="Gene3D" id="3.40.50.300">
    <property type="entry name" value="P-loop containing nucleotide triphosphate hydrolases"/>
    <property type="match status" value="1"/>
</dbReference>
<dbReference type="PROSITE" id="PS00211">
    <property type="entry name" value="ABC_TRANSPORTER_1"/>
    <property type="match status" value="1"/>
</dbReference>
<dbReference type="SUPFAM" id="SSF52540">
    <property type="entry name" value="P-loop containing nucleoside triphosphate hydrolases"/>
    <property type="match status" value="1"/>
</dbReference>
<feature type="transmembrane region" description="Helical" evidence="9">
    <location>
        <begin position="366"/>
        <end position="385"/>
    </location>
</feature>
<feature type="transmembrane region" description="Helical" evidence="9">
    <location>
        <begin position="397"/>
        <end position="416"/>
    </location>
</feature>
<evidence type="ECO:0000256" key="9">
    <source>
        <dbReference type="SAM" id="Phobius"/>
    </source>
</evidence>
<accession>A0A8S1EXR6</accession>
<proteinExistence type="inferred from homology"/>
<feature type="transmembrane region" description="Helical" evidence="9">
    <location>
        <begin position="436"/>
        <end position="464"/>
    </location>
</feature>
<dbReference type="OrthoDB" id="66620at2759"/>
<comment type="subcellular location">
    <subcellularLocation>
        <location evidence="1">Membrane</location>
        <topology evidence="1">Multi-pass membrane protein</topology>
    </subcellularLocation>
</comment>
<comment type="caution">
    <text evidence="11">The sequence shown here is derived from an EMBL/GenBank/DDBJ whole genome shotgun (WGS) entry which is preliminary data.</text>
</comment>
<dbReference type="Proteomes" id="UP000494206">
    <property type="component" value="Unassembled WGS sequence"/>
</dbReference>
<organism evidence="11 12">
    <name type="scientific">Caenorhabditis bovis</name>
    <dbReference type="NCBI Taxonomy" id="2654633"/>
    <lineage>
        <taxon>Eukaryota</taxon>
        <taxon>Metazoa</taxon>
        <taxon>Ecdysozoa</taxon>
        <taxon>Nematoda</taxon>
        <taxon>Chromadorea</taxon>
        <taxon>Rhabditida</taxon>
        <taxon>Rhabditina</taxon>
        <taxon>Rhabditomorpha</taxon>
        <taxon>Rhabditoidea</taxon>
        <taxon>Rhabditidae</taxon>
        <taxon>Peloderinae</taxon>
        <taxon>Caenorhabditis</taxon>
    </lineage>
</organism>
<feature type="transmembrane region" description="Helical" evidence="9">
    <location>
        <begin position="599"/>
        <end position="620"/>
    </location>
</feature>
<dbReference type="EMBL" id="CADEPM010000005">
    <property type="protein sequence ID" value="CAB3406162.1"/>
    <property type="molecule type" value="Genomic_DNA"/>
</dbReference>
<dbReference type="FunFam" id="3.40.50.300:FF:003483">
    <property type="entry name" value="WHiTe (Drosophila) related ABC transporter"/>
    <property type="match status" value="1"/>
</dbReference>
<dbReference type="AlphaFoldDB" id="A0A8S1EXR6"/>
<evidence type="ECO:0000256" key="2">
    <source>
        <dbReference type="ARBA" id="ARBA00005814"/>
    </source>
</evidence>
<evidence type="ECO:0000259" key="10">
    <source>
        <dbReference type="PROSITE" id="PS50893"/>
    </source>
</evidence>
<keyword evidence="5" id="KW-0547">Nucleotide-binding</keyword>
<dbReference type="GO" id="GO:0005886">
    <property type="term" value="C:plasma membrane"/>
    <property type="evidence" value="ECO:0007669"/>
    <property type="project" value="TreeGrafter"/>
</dbReference>
<feature type="domain" description="ABC transporter" evidence="10">
    <location>
        <begin position="35"/>
        <end position="277"/>
    </location>
</feature>
<dbReference type="InterPro" id="IPR003593">
    <property type="entry name" value="AAA+_ATPase"/>
</dbReference>
<keyword evidence="3" id="KW-0813">Transport</keyword>
<evidence type="ECO:0000256" key="3">
    <source>
        <dbReference type="ARBA" id="ARBA00022448"/>
    </source>
</evidence>
<evidence type="ECO:0000256" key="5">
    <source>
        <dbReference type="ARBA" id="ARBA00022741"/>
    </source>
</evidence>
<comment type="similarity">
    <text evidence="2">Belongs to the ABC transporter superfamily. ABCG family. Eye pigment precursor importer (TC 3.A.1.204) subfamily.</text>
</comment>
<evidence type="ECO:0000256" key="1">
    <source>
        <dbReference type="ARBA" id="ARBA00004141"/>
    </source>
</evidence>
<dbReference type="InterPro" id="IPR027417">
    <property type="entry name" value="P-loop_NTPase"/>
</dbReference>
<dbReference type="PANTHER" id="PTHR48041:SF131">
    <property type="entry name" value="ABC TRANSPORTER DOMAIN-CONTAINING PROTEIN"/>
    <property type="match status" value="1"/>
</dbReference>
<dbReference type="Pfam" id="PF00005">
    <property type="entry name" value="ABC_tran"/>
    <property type="match status" value="1"/>
</dbReference>
<feature type="transmembrane region" description="Helical" evidence="9">
    <location>
        <begin position="485"/>
        <end position="507"/>
    </location>
</feature>
<dbReference type="SMART" id="SM00382">
    <property type="entry name" value="AAA"/>
    <property type="match status" value="1"/>
</dbReference>
<gene>
    <name evidence="11" type="ORF">CBOVIS_LOCUS8273</name>
</gene>
<dbReference type="InterPro" id="IPR013525">
    <property type="entry name" value="ABC2_TM"/>
</dbReference>
<keyword evidence="7 9" id="KW-1133">Transmembrane helix</keyword>
<evidence type="ECO:0000256" key="7">
    <source>
        <dbReference type="ARBA" id="ARBA00022989"/>
    </source>
</evidence>
<dbReference type="InterPro" id="IPR003439">
    <property type="entry name" value="ABC_transporter-like_ATP-bd"/>
</dbReference>
<reference evidence="11 12" key="1">
    <citation type="submission" date="2020-04" db="EMBL/GenBank/DDBJ databases">
        <authorList>
            <person name="Laetsch R D."/>
            <person name="Stevens L."/>
            <person name="Kumar S."/>
            <person name="Blaxter L. M."/>
        </authorList>
    </citation>
    <scope>NUCLEOTIDE SEQUENCE [LARGE SCALE GENOMIC DNA]</scope>
</reference>
<dbReference type="PANTHER" id="PTHR48041">
    <property type="entry name" value="ABC TRANSPORTER G FAMILY MEMBER 28"/>
    <property type="match status" value="1"/>
</dbReference>
<keyword evidence="8 9" id="KW-0472">Membrane</keyword>
<evidence type="ECO:0000256" key="6">
    <source>
        <dbReference type="ARBA" id="ARBA00022840"/>
    </source>
</evidence>
<protein>
    <recommendedName>
        <fullName evidence="10">ABC transporter domain-containing protein</fullName>
    </recommendedName>
</protein>
<dbReference type="GO" id="GO:0005524">
    <property type="term" value="F:ATP binding"/>
    <property type="evidence" value="ECO:0007669"/>
    <property type="project" value="UniProtKB-KW"/>
</dbReference>
<evidence type="ECO:0000256" key="8">
    <source>
        <dbReference type="ARBA" id="ARBA00023136"/>
    </source>
</evidence>
<dbReference type="InterPro" id="IPR017871">
    <property type="entry name" value="ABC_transporter-like_CS"/>
</dbReference>
<dbReference type="GO" id="GO:0140359">
    <property type="term" value="F:ABC-type transporter activity"/>
    <property type="evidence" value="ECO:0007669"/>
    <property type="project" value="InterPro"/>
</dbReference>
<sequence>MWQGLFEGIDESQTLLASENNDSQEFNEWGDVVALQWNNLKVKTKAGRVLLDGVSGCALPGEVVALMGASGAGKTTLLNTLLQRNLKGLVVEGEILVNGQNVGKGVTSVSAYVQQEDLFLGTLTVREHLELQARMRLPSSVTSEERNERVQQVLRDMRLVKSQNSKIGVPGIVKGISGGEMKRLAFASEMINNPPVIFCDEPTTGLDSHMSLQVVRTLEALASERGKTIICTIHQPSSEVFEMFDKVVFLAQGRIAFHGQIDEAIYHFSDCGYLLPDHTNPADYFIDILAIKPNEEEKCKTRCRELCAKFQKSEYNAKLKTNMKKAGRLLALNPHTTASYPSLLLALLMRYTLDNFRNPAIMRAKVIQKLFMGAFIGALYLNQNIDQDGLAGFKGALFYYISELTYSTIFGIQAFMPADYPPLVREFDDRIYPISAYYIAKIFSFLPIFTIDGVIMVTISYMFVGFPMELMTFLKQLFTCMIIEWNVAALGIAVCATAPSYAIAVTITGPLLTIFSLTGGLFTNTAKMHSWISWVQYLSWFRFGYESLTINQFTHSQFSNISCTRKSVNGGIEAVPEAICETHGDQVLANFNFDPINFYFNWFAMIYLTIAIYVIGYVGLVRRVINDR</sequence>
<dbReference type="Pfam" id="PF19055">
    <property type="entry name" value="ABC2_membrane_7"/>
    <property type="match status" value="1"/>
</dbReference>
<dbReference type="PROSITE" id="PS50893">
    <property type="entry name" value="ABC_TRANSPORTER_2"/>
    <property type="match status" value="1"/>
</dbReference>
<dbReference type="InterPro" id="IPR050352">
    <property type="entry name" value="ABCG_transporters"/>
</dbReference>
<dbReference type="CDD" id="cd03213">
    <property type="entry name" value="ABCG_EPDR"/>
    <property type="match status" value="1"/>
</dbReference>
<dbReference type="Pfam" id="PF01061">
    <property type="entry name" value="ABC2_membrane"/>
    <property type="match status" value="1"/>
</dbReference>
<keyword evidence="4 9" id="KW-0812">Transmembrane</keyword>
<evidence type="ECO:0000313" key="12">
    <source>
        <dbReference type="Proteomes" id="UP000494206"/>
    </source>
</evidence>
<dbReference type="GO" id="GO:0016887">
    <property type="term" value="F:ATP hydrolysis activity"/>
    <property type="evidence" value="ECO:0007669"/>
    <property type="project" value="InterPro"/>
</dbReference>
<name>A0A8S1EXR6_9PELO</name>
<evidence type="ECO:0000313" key="11">
    <source>
        <dbReference type="EMBL" id="CAB3406162.1"/>
    </source>
</evidence>
<evidence type="ECO:0000256" key="4">
    <source>
        <dbReference type="ARBA" id="ARBA00022692"/>
    </source>
</evidence>
<keyword evidence="6" id="KW-0067">ATP-binding</keyword>
<dbReference type="InterPro" id="IPR043926">
    <property type="entry name" value="ABCG_dom"/>
</dbReference>
<keyword evidence="12" id="KW-1185">Reference proteome</keyword>